<gene>
    <name evidence="1" type="ORF">FB192DRAFT_1405165</name>
</gene>
<comment type="caution">
    <text evidence="1">The sequence shown here is derived from an EMBL/GenBank/DDBJ whole genome shotgun (WGS) entry which is preliminary data.</text>
</comment>
<accession>A0A8H4B7N6</accession>
<sequence length="584" mass="67514">MMKFADRDPPLPRNENNWEPDVDTYYYYLSFLERYIEETKTIPPTLRKVYLVRAEYRYIKWLHNSLYLTPPTDIAFTWHAHMLSPRRYFEDKARSDGQGLLHHELNLDQWHHSYTTAEAKVNKVDWKKTMGQEEPYRLTASNLLDAPHPTMKCIVCSDTITLEWNDYATWRTNPTCAVQCGKCDAMFTIKHVGKANMILDLKKNHLREEINMAGLMFTHYQGDTKIYPQPEAAFFIEACAHRLKSLPFNSGIYTIEALLYDEEGDDGNGAELCADVMDAIRSTYMCSPYRESSIDLLQAVSRLYKFAFRVIEDMEWDIANDIPKGISQYNQFLKTMIKNKHAIPNIYADVFWHTRMMRQNYDRTRINIDKSFNHDSLVPINQMQRYAEATSKQKKPYKATHVQDNANYSKSSMFKGVFSSLKSAKNDDIHDISVHGAEDVEDYVTFDFPYTNANGEFSRVESSQLGFVGTIGGENSDYLDRWIRTKTTPKGQPSLAEDSNYVTYSKVFPSKNGSQKPRPNSTQEPWFHWQKASVAWVYAKSKEEVENSICKALEAAKSREAPAPARGYFTIYGSQDYIPVGEGF</sequence>
<evidence type="ECO:0000313" key="2">
    <source>
        <dbReference type="Proteomes" id="UP000469890"/>
    </source>
</evidence>
<proteinExistence type="predicted"/>
<dbReference type="AlphaFoldDB" id="A0A8H4B7N6"/>
<dbReference type="Proteomes" id="UP000469890">
    <property type="component" value="Unassembled WGS sequence"/>
</dbReference>
<dbReference type="EMBL" id="JAAECE010000012">
    <property type="protein sequence ID" value="KAF1796571.1"/>
    <property type="molecule type" value="Genomic_DNA"/>
</dbReference>
<name>A0A8H4B7N6_MUCCL</name>
<evidence type="ECO:0000313" key="1">
    <source>
        <dbReference type="EMBL" id="KAF1796571.1"/>
    </source>
</evidence>
<reference evidence="1 2" key="1">
    <citation type="submission" date="2019-09" db="EMBL/GenBank/DDBJ databases">
        <authorList>
            <consortium name="DOE Joint Genome Institute"/>
            <person name="Mondo S.J."/>
            <person name="Navarro-Mendoza M.I."/>
            <person name="Perez-Arques C."/>
            <person name="Panchal S."/>
            <person name="Nicolas F.E."/>
            <person name="Ganguly P."/>
            <person name="Pangilinan J."/>
            <person name="Grigoriev I."/>
            <person name="Heitman J."/>
            <person name="Sanya K."/>
            <person name="Garre V."/>
        </authorList>
    </citation>
    <scope>NUCLEOTIDE SEQUENCE [LARGE SCALE GENOMIC DNA]</scope>
    <source>
        <strain evidence="1 2">MU402</strain>
    </source>
</reference>
<organism evidence="1 2">
    <name type="scientific">Mucor circinelloides f. lusitanicus</name>
    <name type="common">Mucor racemosus var. lusitanicus</name>
    <dbReference type="NCBI Taxonomy" id="29924"/>
    <lineage>
        <taxon>Eukaryota</taxon>
        <taxon>Fungi</taxon>
        <taxon>Fungi incertae sedis</taxon>
        <taxon>Mucoromycota</taxon>
        <taxon>Mucoromycotina</taxon>
        <taxon>Mucoromycetes</taxon>
        <taxon>Mucorales</taxon>
        <taxon>Mucorineae</taxon>
        <taxon>Mucoraceae</taxon>
        <taxon>Mucor</taxon>
    </lineage>
</organism>
<protein>
    <submittedName>
        <fullName evidence="1">Uncharacterized protein</fullName>
    </submittedName>
</protein>